<evidence type="ECO:0000313" key="1">
    <source>
        <dbReference type="EMBL" id="EFN75566.1"/>
    </source>
</evidence>
<organism evidence="2">
    <name type="scientific">Harpegnathos saltator</name>
    <name type="common">Jerdon's jumping ant</name>
    <dbReference type="NCBI Taxonomy" id="610380"/>
    <lineage>
        <taxon>Eukaryota</taxon>
        <taxon>Metazoa</taxon>
        <taxon>Ecdysozoa</taxon>
        <taxon>Arthropoda</taxon>
        <taxon>Hexapoda</taxon>
        <taxon>Insecta</taxon>
        <taxon>Pterygota</taxon>
        <taxon>Neoptera</taxon>
        <taxon>Endopterygota</taxon>
        <taxon>Hymenoptera</taxon>
        <taxon>Apocrita</taxon>
        <taxon>Aculeata</taxon>
        <taxon>Formicoidea</taxon>
        <taxon>Formicidae</taxon>
        <taxon>Ponerinae</taxon>
        <taxon>Ponerini</taxon>
        <taxon>Harpegnathos</taxon>
    </lineage>
</organism>
<reference evidence="1 2" key="1">
    <citation type="journal article" date="2010" name="Science">
        <title>Genomic comparison of the ants Camponotus floridanus and Harpegnathos saltator.</title>
        <authorList>
            <person name="Bonasio R."/>
            <person name="Zhang G."/>
            <person name="Ye C."/>
            <person name="Mutti N.S."/>
            <person name="Fang X."/>
            <person name="Qin N."/>
            <person name="Donahue G."/>
            <person name="Yang P."/>
            <person name="Li Q."/>
            <person name="Li C."/>
            <person name="Zhang P."/>
            <person name="Huang Z."/>
            <person name="Berger S.L."/>
            <person name="Reinberg D."/>
            <person name="Wang J."/>
            <person name="Liebig J."/>
        </authorList>
    </citation>
    <scope>NUCLEOTIDE SEQUENCE [LARGE SCALE GENOMIC DNA]</scope>
    <source>
        <strain evidence="1 2">R22 G/1</strain>
    </source>
</reference>
<dbReference type="InParanoid" id="E2C910"/>
<keyword evidence="2" id="KW-1185">Reference proteome</keyword>
<dbReference type="Proteomes" id="UP000008237">
    <property type="component" value="Unassembled WGS sequence"/>
</dbReference>
<evidence type="ECO:0000313" key="2">
    <source>
        <dbReference type="Proteomes" id="UP000008237"/>
    </source>
</evidence>
<accession>E2C910</accession>
<protein>
    <submittedName>
        <fullName evidence="1">Uncharacterized protein</fullName>
    </submittedName>
</protein>
<proteinExistence type="predicted"/>
<feature type="non-terminal residue" evidence="1">
    <location>
        <position position="65"/>
    </location>
</feature>
<dbReference type="AlphaFoldDB" id="E2C910"/>
<sequence>REIISHRRRQIRILTSIITGHYALNKHLYTLSLRCCCLRWDTCRRDICRGCLDDEETPLHFPCYC</sequence>
<gene>
    <name evidence="1" type="ORF">EAI_06341</name>
</gene>
<dbReference type="EMBL" id="GL453765">
    <property type="protein sequence ID" value="EFN75566.1"/>
    <property type="molecule type" value="Genomic_DNA"/>
</dbReference>
<feature type="non-terminal residue" evidence="1">
    <location>
        <position position="1"/>
    </location>
</feature>
<name>E2C910_HARSA</name>